<dbReference type="GO" id="GO:0000171">
    <property type="term" value="F:ribonuclease MRP activity"/>
    <property type="evidence" value="ECO:0007669"/>
    <property type="project" value="TreeGrafter"/>
</dbReference>
<dbReference type="PANTHER" id="PTHR28272:SF1">
    <property type="entry name" value="RIBONUCLEASES P_MRP PROTEIN SUBUNIT POP3"/>
    <property type="match status" value="1"/>
</dbReference>
<dbReference type="GO" id="GO:0000172">
    <property type="term" value="C:ribonuclease MRP complex"/>
    <property type="evidence" value="ECO:0007669"/>
    <property type="project" value="TreeGrafter"/>
</dbReference>
<name>A0A1B2J8Y6_PICPA</name>
<dbReference type="EMBL" id="CP014584">
    <property type="protein sequence ID" value="ANZ74451.1"/>
    <property type="molecule type" value="Genomic_DNA"/>
</dbReference>
<reference evidence="2 3" key="1">
    <citation type="submission" date="2016-02" db="EMBL/GenBank/DDBJ databases">
        <title>Comparative genomic and transcriptomic foundation for Pichia pastoris.</title>
        <authorList>
            <person name="Love K.R."/>
            <person name="Shah K.A."/>
            <person name="Whittaker C.A."/>
            <person name="Wu J."/>
            <person name="Bartlett M.C."/>
            <person name="Ma D."/>
            <person name="Leeson R.L."/>
            <person name="Priest M."/>
            <person name="Young S.K."/>
            <person name="Love J.C."/>
        </authorList>
    </citation>
    <scope>NUCLEOTIDE SEQUENCE [LARGE SCALE GENOMIC DNA]</scope>
    <source>
        <strain evidence="2 3">ATCC 28485</strain>
    </source>
</reference>
<keyword evidence="3" id="KW-1185">Reference proteome</keyword>
<organism evidence="2 3">
    <name type="scientific">Komagataella pastoris</name>
    <name type="common">Yeast</name>
    <name type="synonym">Pichia pastoris</name>
    <dbReference type="NCBI Taxonomy" id="4922"/>
    <lineage>
        <taxon>Eukaryota</taxon>
        <taxon>Fungi</taxon>
        <taxon>Dikarya</taxon>
        <taxon>Ascomycota</taxon>
        <taxon>Saccharomycotina</taxon>
        <taxon>Pichiomycetes</taxon>
        <taxon>Pichiales</taxon>
        <taxon>Pichiaceae</taxon>
        <taxon>Komagataella</taxon>
    </lineage>
</organism>
<sequence length="259" mass="29482">MATKNGRIGSSVANIEQQRRQVLKPLLDNPFTQTSWPEVGQDTLKGITDILIQILQSVSKYNRLKGKNLQATIHKPSVVDKMTIGFNSTTKSLEYKVQKRKKEWKLSFDNCKKINLNKKTVKDISYVFVCKDDIKPDILTQHFPSLCLMASGTDDEIKLVALPKGSVAQLSEALNAPNTTILGFPREFDESHLLNRLMENVEQPKVPWLSTMPKYEPLSVSFLQTTQPISRKVNQKDNNNDRKRENDQSGVRNQKKIKT</sequence>
<dbReference type="GO" id="GO:0006364">
    <property type="term" value="P:rRNA processing"/>
    <property type="evidence" value="ECO:0007669"/>
    <property type="project" value="InterPro"/>
</dbReference>
<evidence type="ECO:0000313" key="3">
    <source>
        <dbReference type="Proteomes" id="UP000094565"/>
    </source>
</evidence>
<dbReference type="GO" id="GO:0005829">
    <property type="term" value="C:cytosol"/>
    <property type="evidence" value="ECO:0007669"/>
    <property type="project" value="TreeGrafter"/>
</dbReference>
<dbReference type="AlphaFoldDB" id="A0A1B2J8Y6"/>
<dbReference type="Pfam" id="PF08228">
    <property type="entry name" value="RNase_P_pop3"/>
    <property type="match status" value="1"/>
</dbReference>
<dbReference type="PANTHER" id="PTHR28272">
    <property type="entry name" value="RIBONUCLEASES P/MRP PROTEIN SUBUNIT POP3"/>
    <property type="match status" value="1"/>
</dbReference>
<dbReference type="GO" id="GO:0005655">
    <property type="term" value="C:nucleolar ribonuclease P complex"/>
    <property type="evidence" value="ECO:0007669"/>
    <property type="project" value="TreeGrafter"/>
</dbReference>
<evidence type="ECO:0000313" key="2">
    <source>
        <dbReference type="EMBL" id="ANZ74451.1"/>
    </source>
</evidence>
<proteinExistence type="predicted"/>
<dbReference type="GO" id="GO:0034965">
    <property type="term" value="P:intronic box C/D snoRNA processing"/>
    <property type="evidence" value="ECO:0007669"/>
    <property type="project" value="TreeGrafter"/>
</dbReference>
<dbReference type="GO" id="GO:0004526">
    <property type="term" value="F:ribonuclease P activity"/>
    <property type="evidence" value="ECO:0007669"/>
    <property type="project" value="TreeGrafter"/>
</dbReference>
<protein>
    <submittedName>
        <fullName evidence="2">BA75_00892T0</fullName>
    </submittedName>
</protein>
<dbReference type="GO" id="GO:0008033">
    <property type="term" value="P:tRNA processing"/>
    <property type="evidence" value="ECO:0007669"/>
    <property type="project" value="InterPro"/>
</dbReference>
<dbReference type="Proteomes" id="UP000094565">
    <property type="component" value="Chromosome 1"/>
</dbReference>
<gene>
    <name evidence="2" type="ORF">ATY40_BA7500892</name>
</gene>
<feature type="region of interest" description="Disordered" evidence="1">
    <location>
        <begin position="228"/>
        <end position="259"/>
    </location>
</feature>
<accession>A0A1B2J8Y6</accession>
<evidence type="ECO:0000256" key="1">
    <source>
        <dbReference type="SAM" id="MobiDB-lite"/>
    </source>
</evidence>
<feature type="compositionally biased region" description="Basic and acidic residues" evidence="1">
    <location>
        <begin position="234"/>
        <end position="247"/>
    </location>
</feature>
<dbReference type="OrthoDB" id="20109at2759"/>
<dbReference type="InterPro" id="IPR013241">
    <property type="entry name" value="RNase_P_Pop3"/>
</dbReference>